<protein>
    <submittedName>
        <fullName evidence="3">Uncharacterized protein</fullName>
    </submittedName>
</protein>
<proteinExistence type="predicted"/>
<evidence type="ECO:0000256" key="2">
    <source>
        <dbReference type="SAM" id="SignalP"/>
    </source>
</evidence>
<dbReference type="KEGG" id="moc:BB934_34145"/>
<evidence type="ECO:0000313" key="3">
    <source>
        <dbReference type="EMBL" id="ANY83344.1"/>
    </source>
</evidence>
<evidence type="ECO:0000256" key="1">
    <source>
        <dbReference type="SAM" id="MobiDB-lite"/>
    </source>
</evidence>
<gene>
    <name evidence="3" type="ORF">BB934_34145</name>
</gene>
<keyword evidence="3" id="KW-0614">Plasmid</keyword>
<reference evidence="3" key="1">
    <citation type="submission" date="2016-07" db="EMBL/GenBank/DDBJ databases">
        <title>Microvirga ossetica sp. nov. a new species of rhizobia isolated from root nodules of the legume species Vicia alpestris Steven originated from North Ossetia region in the Caucasus.</title>
        <authorList>
            <person name="Safronova V.I."/>
            <person name="Kuznetsova I.G."/>
            <person name="Sazanova A.L."/>
            <person name="Belimov A."/>
            <person name="Andronov E."/>
            <person name="Osledkin Y.S."/>
            <person name="Onishchuk O.P."/>
            <person name="Kurchak O.N."/>
            <person name="Shaposhnikov A.I."/>
            <person name="Willems A."/>
            <person name="Tikhonovich I.A."/>
        </authorList>
    </citation>
    <scope>NUCLEOTIDE SEQUENCE [LARGE SCALE GENOMIC DNA]</scope>
    <source>
        <strain evidence="3">V5/3M</strain>
        <plasmid evidence="3">unnamed3</plasmid>
    </source>
</reference>
<sequence length="145" mass="15863">MPALAFVCCLILFWSPLALATESGRGDCETARSAAGDAIAHQIQALGFALEPYEAAIRAGNLIAFDEASPAVVRDWNVLLLTISRERDRMREAGCMDDDLPDPSWLPARWSVLRTWAPSTASPRTGPVSRTAPSRGYRRSEGFQQ</sequence>
<feature type="region of interest" description="Disordered" evidence="1">
    <location>
        <begin position="118"/>
        <end position="145"/>
    </location>
</feature>
<accession>A0A1B2ETM7</accession>
<feature type="chain" id="PRO_5008536199" evidence="2">
    <location>
        <begin position="21"/>
        <end position="145"/>
    </location>
</feature>
<geneLocation type="plasmid" evidence="3">
    <name>unnamed3</name>
</geneLocation>
<organism evidence="3">
    <name type="scientific">Microvirga ossetica</name>
    <dbReference type="NCBI Taxonomy" id="1882682"/>
    <lineage>
        <taxon>Bacteria</taxon>
        <taxon>Pseudomonadati</taxon>
        <taxon>Pseudomonadota</taxon>
        <taxon>Alphaproteobacteria</taxon>
        <taxon>Hyphomicrobiales</taxon>
        <taxon>Methylobacteriaceae</taxon>
        <taxon>Microvirga</taxon>
    </lineage>
</organism>
<feature type="signal peptide" evidence="2">
    <location>
        <begin position="1"/>
        <end position="20"/>
    </location>
</feature>
<keyword evidence="2" id="KW-0732">Signal</keyword>
<dbReference type="AlphaFoldDB" id="A0A1B2ETM7"/>
<name>A0A1B2ETM7_9HYPH</name>
<dbReference type="EMBL" id="CP016618">
    <property type="protein sequence ID" value="ANY83344.1"/>
    <property type="molecule type" value="Genomic_DNA"/>
</dbReference>